<dbReference type="EMBL" id="AP021906">
    <property type="protein sequence ID" value="BBP90769.1"/>
    <property type="molecule type" value="Genomic_DNA"/>
</dbReference>
<dbReference type="InterPro" id="IPR014001">
    <property type="entry name" value="Helicase_ATP-bd"/>
</dbReference>
<dbReference type="Gene3D" id="3.40.50.300">
    <property type="entry name" value="P-loop containing nucleotide triphosphate hydrolases"/>
    <property type="match status" value="1"/>
</dbReference>
<sequence>MIGQSQTGTGKTHAYLLPLIHSIDPSKEQVQVVITAPTRELANQIFKEAQTILKNASPEEEIKAKSFTLAERTSRNQFKS</sequence>
<dbReference type="GO" id="GO:0005524">
    <property type="term" value="F:ATP binding"/>
    <property type="evidence" value="ECO:0007669"/>
    <property type="project" value="UniProtKB-KW"/>
</dbReference>
<protein>
    <recommendedName>
        <fullName evidence="5">Helicase ATP-binding domain-containing protein</fullName>
    </recommendedName>
</protein>
<evidence type="ECO:0000313" key="7">
    <source>
        <dbReference type="Proteomes" id="UP000464658"/>
    </source>
</evidence>
<dbReference type="InterPro" id="IPR011545">
    <property type="entry name" value="DEAD/DEAH_box_helicase_dom"/>
</dbReference>
<evidence type="ECO:0000256" key="2">
    <source>
        <dbReference type="ARBA" id="ARBA00022801"/>
    </source>
</evidence>
<gene>
    <name evidence="6" type="ORF">BsIDN1_43870</name>
</gene>
<dbReference type="GO" id="GO:0005829">
    <property type="term" value="C:cytosol"/>
    <property type="evidence" value="ECO:0007669"/>
    <property type="project" value="TreeGrafter"/>
</dbReference>
<keyword evidence="1" id="KW-0547">Nucleotide-binding</keyword>
<feature type="domain" description="Helicase ATP-binding" evidence="5">
    <location>
        <begin position="1"/>
        <end position="67"/>
    </location>
</feature>
<proteinExistence type="predicted"/>
<organism evidence="6 7">
    <name type="scientific">Bacillus safensis</name>
    <dbReference type="NCBI Taxonomy" id="561879"/>
    <lineage>
        <taxon>Bacteria</taxon>
        <taxon>Bacillati</taxon>
        <taxon>Bacillota</taxon>
        <taxon>Bacilli</taxon>
        <taxon>Bacillales</taxon>
        <taxon>Bacillaceae</taxon>
        <taxon>Bacillus</taxon>
    </lineage>
</organism>
<dbReference type="GO" id="GO:0016787">
    <property type="term" value="F:hydrolase activity"/>
    <property type="evidence" value="ECO:0007669"/>
    <property type="project" value="UniProtKB-KW"/>
</dbReference>
<keyword evidence="4" id="KW-0067">ATP-binding</keyword>
<evidence type="ECO:0000256" key="3">
    <source>
        <dbReference type="ARBA" id="ARBA00022806"/>
    </source>
</evidence>
<evidence type="ECO:0000313" key="6">
    <source>
        <dbReference type="EMBL" id="BBP90769.1"/>
    </source>
</evidence>
<dbReference type="GO" id="GO:0009409">
    <property type="term" value="P:response to cold"/>
    <property type="evidence" value="ECO:0007669"/>
    <property type="project" value="TreeGrafter"/>
</dbReference>
<dbReference type="Proteomes" id="UP000464658">
    <property type="component" value="Chromosome"/>
</dbReference>
<dbReference type="PANTHER" id="PTHR47963">
    <property type="entry name" value="DEAD-BOX ATP-DEPENDENT RNA HELICASE 47, MITOCHONDRIAL"/>
    <property type="match status" value="1"/>
</dbReference>
<dbReference type="InterPro" id="IPR050547">
    <property type="entry name" value="DEAD_box_RNA_helicases"/>
</dbReference>
<dbReference type="SUPFAM" id="SSF52540">
    <property type="entry name" value="P-loop containing nucleoside triphosphate hydrolases"/>
    <property type="match status" value="1"/>
</dbReference>
<reference evidence="6 7" key="1">
    <citation type="submission" date="2019-12" db="EMBL/GenBank/DDBJ databases">
        <title>Full genome sequence of a Bacillus safensis strain isolated from commercially available natto in Indonesia.</title>
        <authorList>
            <person name="Yoshida M."/>
            <person name="Uomi M."/>
            <person name="Waturangi D."/>
            <person name="Ekaputri J.J."/>
            <person name="Setiamarga D.H.E."/>
        </authorList>
    </citation>
    <scope>NUCLEOTIDE SEQUENCE [LARGE SCALE GENOMIC DNA]</scope>
    <source>
        <strain evidence="6 7">IDN1</strain>
    </source>
</reference>
<accession>A0A5S9MFV9</accession>
<keyword evidence="2" id="KW-0378">Hydrolase</keyword>
<dbReference type="PROSITE" id="PS51192">
    <property type="entry name" value="HELICASE_ATP_BIND_1"/>
    <property type="match status" value="1"/>
</dbReference>
<name>A0A5S9MFV9_BACIA</name>
<keyword evidence="3" id="KW-0347">Helicase</keyword>
<dbReference type="Pfam" id="PF00270">
    <property type="entry name" value="DEAD"/>
    <property type="match status" value="1"/>
</dbReference>
<evidence type="ECO:0000256" key="1">
    <source>
        <dbReference type="ARBA" id="ARBA00022741"/>
    </source>
</evidence>
<evidence type="ECO:0000259" key="5">
    <source>
        <dbReference type="PROSITE" id="PS51192"/>
    </source>
</evidence>
<dbReference type="GO" id="GO:0005840">
    <property type="term" value="C:ribosome"/>
    <property type="evidence" value="ECO:0007669"/>
    <property type="project" value="TreeGrafter"/>
</dbReference>
<dbReference type="GO" id="GO:0003724">
    <property type="term" value="F:RNA helicase activity"/>
    <property type="evidence" value="ECO:0007669"/>
    <property type="project" value="TreeGrafter"/>
</dbReference>
<evidence type="ECO:0000256" key="4">
    <source>
        <dbReference type="ARBA" id="ARBA00022840"/>
    </source>
</evidence>
<dbReference type="InterPro" id="IPR027417">
    <property type="entry name" value="P-loop_NTPase"/>
</dbReference>
<dbReference type="AlphaFoldDB" id="A0A5S9MFV9"/>
<dbReference type="GO" id="GO:0033592">
    <property type="term" value="F:RNA strand annealing activity"/>
    <property type="evidence" value="ECO:0007669"/>
    <property type="project" value="TreeGrafter"/>
</dbReference>
<dbReference type="PANTHER" id="PTHR47963:SF1">
    <property type="entry name" value="DEAD-BOX ATP-DEPENDENT RNA HELICASE CSHB"/>
    <property type="match status" value="1"/>
</dbReference>